<sequence length="68" mass="6934">MHQEKGMSDQSAHGVMAMRAARGGYRQTGSVRAARGGLSACRTPPTLGAFDGAPANGADEQETLTDAG</sequence>
<gene>
    <name evidence="2" type="ORF">WS67_05845</name>
</gene>
<evidence type="ECO:0000313" key="2">
    <source>
        <dbReference type="EMBL" id="KVE29371.1"/>
    </source>
</evidence>
<protein>
    <submittedName>
        <fullName evidence="2">Uncharacterized protein</fullName>
    </submittedName>
</protein>
<proteinExistence type="predicted"/>
<organism evidence="2 3">
    <name type="scientific">Burkholderia singularis</name>
    <dbReference type="NCBI Taxonomy" id="1503053"/>
    <lineage>
        <taxon>Bacteria</taxon>
        <taxon>Pseudomonadati</taxon>
        <taxon>Pseudomonadota</taxon>
        <taxon>Betaproteobacteria</taxon>
        <taxon>Burkholderiales</taxon>
        <taxon>Burkholderiaceae</taxon>
        <taxon>Burkholderia</taxon>
        <taxon>pseudomallei group</taxon>
    </lineage>
</organism>
<name>A0A103E797_9BURK</name>
<reference evidence="2 3" key="1">
    <citation type="submission" date="2015-11" db="EMBL/GenBank/DDBJ databases">
        <title>Expanding the genomic diversity of Burkholderia species for the development of highly accurate diagnostics.</title>
        <authorList>
            <person name="Sahl J."/>
            <person name="Keim P."/>
            <person name="Wagner D."/>
        </authorList>
    </citation>
    <scope>NUCLEOTIDE SEQUENCE [LARGE SCALE GENOMIC DNA]</scope>
    <source>
        <strain evidence="2 3">TSV85</strain>
    </source>
</reference>
<feature type="compositionally biased region" description="Acidic residues" evidence="1">
    <location>
        <begin position="59"/>
        <end position="68"/>
    </location>
</feature>
<dbReference type="AlphaFoldDB" id="A0A103E797"/>
<feature type="region of interest" description="Disordered" evidence="1">
    <location>
        <begin position="45"/>
        <end position="68"/>
    </location>
</feature>
<evidence type="ECO:0000313" key="3">
    <source>
        <dbReference type="Proteomes" id="UP000062788"/>
    </source>
</evidence>
<dbReference type="Proteomes" id="UP000062788">
    <property type="component" value="Unassembled WGS sequence"/>
</dbReference>
<comment type="caution">
    <text evidence="2">The sequence shown here is derived from an EMBL/GenBank/DDBJ whole genome shotgun (WGS) entry which is preliminary data.</text>
</comment>
<accession>A0A103E797</accession>
<dbReference type="EMBL" id="LOWA01000014">
    <property type="protein sequence ID" value="KVE29371.1"/>
    <property type="molecule type" value="Genomic_DNA"/>
</dbReference>
<evidence type="ECO:0000256" key="1">
    <source>
        <dbReference type="SAM" id="MobiDB-lite"/>
    </source>
</evidence>
<keyword evidence="3" id="KW-1185">Reference proteome</keyword>